<dbReference type="InterPro" id="IPR010982">
    <property type="entry name" value="Lambda_DNA-bd_dom_sf"/>
</dbReference>
<dbReference type="Proteomes" id="UP000183376">
    <property type="component" value="Chromosome I"/>
</dbReference>
<proteinExistence type="predicted"/>
<evidence type="ECO:0000313" key="3">
    <source>
        <dbReference type="EMBL" id="SDM82032.1"/>
    </source>
</evidence>
<dbReference type="SMART" id="SM00530">
    <property type="entry name" value="HTH_XRE"/>
    <property type="match status" value="1"/>
</dbReference>
<dbReference type="CDD" id="cd00093">
    <property type="entry name" value="HTH_XRE"/>
    <property type="match status" value="1"/>
</dbReference>
<feature type="compositionally biased region" description="Pro residues" evidence="1">
    <location>
        <begin position="107"/>
        <end position="124"/>
    </location>
</feature>
<reference evidence="3 4" key="1">
    <citation type="submission" date="2016-10" db="EMBL/GenBank/DDBJ databases">
        <authorList>
            <person name="de Groot N.N."/>
        </authorList>
    </citation>
    <scope>NUCLEOTIDE SEQUENCE [LARGE SCALE GENOMIC DNA]</scope>
    <source>
        <strain evidence="3 4">DSM 44149</strain>
    </source>
</reference>
<dbReference type="GO" id="GO:0003677">
    <property type="term" value="F:DNA binding"/>
    <property type="evidence" value="ECO:0007669"/>
    <property type="project" value="InterPro"/>
</dbReference>
<feature type="region of interest" description="Disordered" evidence="1">
    <location>
        <begin position="89"/>
        <end position="127"/>
    </location>
</feature>
<dbReference type="Gene3D" id="1.10.260.40">
    <property type="entry name" value="lambda repressor-like DNA-binding domains"/>
    <property type="match status" value="1"/>
</dbReference>
<dbReference type="PROSITE" id="PS50943">
    <property type="entry name" value="HTH_CROC1"/>
    <property type="match status" value="1"/>
</dbReference>
<dbReference type="InterPro" id="IPR001387">
    <property type="entry name" value="Cro/C1-type_HTH"/>
</dbReference>
<protein>
    <submittedName>
        <fullName evidence="3">Helix-turn-helix</fullName>
    </submittedName>
</protein>
<evidence type="ECO:0000313" key="4">
    <source>
        <dbReference type="Proteomes" id="UP000183376"/>
    </source>
</evidence>
<dbReference type="EMBL" id="LT629701">
    <property type="protein sequence ID" value="SDM82032.1"/>
    <property type="molecule type" value="Genomic_DNA"/>
</dbReference>
<dbReference type="Pfam" id="PF01381">
    <property type="entry name" value="HTH_3"/>
    <property type="match status" value="1"/>
</dbReference>
<evidence type="ECO:0000256" key="1">
    <source>
        <dbReference type="SAM" id="MobiDB-lite"/>
    </source>
</evidence>
<accession>A0A1G9WBZ4</accession>
<dbReference type="STRING" id="211114.SAMN04489726_3519"/>
<dbReference type="SUPFAM" id="SSF47413">
    <property type="entry name" value="lambda repressor-like DNA-binding domains"/>
    <property type="match status" value="1"/>
</dbReference>
<name>A0A1G9WBZ4_ALLAB</name>
<keyword evidence="4" id="KW-1185">Reference proteome</keyword>
<evidence type="ECO:0000259" key="2">
    <source>
        <dbReference type="PROSITE" id="PS50943"/>
    </source>
</evidence>
<dbReference type="RefSeq" id="WP_043811554.1">
    <property type="nucleotide sequence ID" value="NZ_JOEF01000008.1"/>
</dbReference>
<sequence length="188" mass="20636">MPESIVRHYGESIEILPVAVRTKVFTARPSAVPEIQDYVRGCLSDSPLSESDNREVNRTILRVLLSAAGPAGKVQVSCRRYPDRVELDLLPSTSEHPGPAEGRPDARIPPPPAAPPSAENPPAGPHAVSSFAEWMAEALRREGITQGTAARELGVSVKTVSRWVSGETEPRLRELRRIQERFGDVQFR</sequence>
<dbReference type="eggNOG" id="COG1476">
    <property type="taxonomic scope" value="Bacteria"/>
</dbReference>
<feature type="domain" description="HTH cro/C1-type" evidence="2">
    <location>
        <begin position="135"/>
        <end position="183"/>
    </location>
</feature>
<gene>
    <name evidence="3" type="ORF">SAMN04489726_3519</name>
</gene>
<organism evidence="3 4">
    <name type="scientific">Allokutzneria albata</name>
    <name type="common">Kibdelosporangium albatum</name>
    <dbReference type="NCBI Taxonomy" id="211114"/>
    <lineage>
        <taxon>Bacteria</taxon>
        <taxon>Bacillati</taxon>
        <taxon>Actinomycetota</taxon>
        <taxon>Actinomycetes</taxon>
        <taxon>Pseudonocardiales</taxon>
        <taxon>Pseudonocardiaceae</taxon>
        <taxon>Allokutzneria</taxon>
    </lineage>
</organism>
<dbReference type="OrthoDB" id="3623330at2"/>
<dbReference type="AlphaFoldDB" id="A0A1G9WBZ4"/>